<reference evidence="3" key="1">
    <citation type="submission" date="2019-08" db="EMBL/GenBank/DDBJ databases">
        <title>The improved chromosome-level genome for the pearl oyster Pinctada fucata martensii using PacBio sequencing and Hi-C.</title>
        <authorList>
            <person name="Zheng Z."/>
        </authorList>
    </citation>
    <scope>NUCLEOTIDE SEQUENCE</scope>
    <source>
        <strain evidence="3">ZZ-2019</strain>
        <tissue evidence="3">Adductor muscle</tissue>
    </source>
</reference>
<dbReference type="EMBL" id="VSWD01000013">
    <property type="protein sequence ID" value="KAK3083906.1"/>
    <property type="molecule type" value="Genomic_DNA"/>
</dbReference>
<keyword evidence="1" id="KW-0479">Metal-binding</keyword>
<proteinExistence type="predicted"/>
<dbReference type="PANTHER" id="PTHR25462:SF296">
    <property type="entry name" value="MEIOTIC P26, ISOFORM F"/>
    <property type="match status" value="1"/>
</dbReference>
<dbReference type="GO" id="GO:0061630">
    <property type="term" value="F:ubiquitin protein ligase activity"/>
    <property type="evidence" value="ECO:0007669"/>
    <property type="project" value="TreeGrafter"/>
</dbReference>
<keyword evidence="1" id="KW-0862">Zinc</keyword>
<dbReference type="SUPFAM" id="SSF101898">
    <property type="entry name" value="NHL repeat"/>
    <property type="match status" value="1"/>
</dbReference>
<dbReference type="PROSITE" id="PS50119">
    <property type="entry name" value="ZF_BBOX"/>
    <property type="match status" value="2"/>
</dbReference>
<dbReference type="Proteomes" id="UP001186944">
    <property type="component" value="Unassembled WGS sequence"/>
</dbReference>
<sequence length="538" mass="60749">MALSKPEDVLHAQTAVSCNVCETEAPGEHYCFDCNQNLCSNCETIHRKVASSKNHNVCLRTQIGEKYSKSLNCTDHGIPVTYHCEKCKAPVCGKCVTDQHKGHEMSDLDVVIQKKSTLLRKYTIKMQEDVLPTLSVRGEEVREGKEKYEKKICQIQQQMEDENEAQHKEIDVIYNERLKKLLKRKELDLSVFDRYSNEIKVRIERYEGRIGEYQNAIVKNSLPNVFEFAKTMDTLPEIGRTPEFPTPPSFLPGKVQNLRENLGYLKDSSISIDKKPIQSKQTKIPKVITRFKSPLKGKPSICISKKGSVLLGGDQSNEIVKIDKTGQILWRRNVQFSPLTLAVLENGDIIFAAASTKETKTVRRLPINGMEEILFNFEPTFSNGISVTSDQRLLICTRNGKVLRTNSNHDKVRHLYDGKEDGSALHAIETSDGSIYINDLYTPAILILKKDGTITTLKHTTKGEKFVELVGLAVDAEGNVLSADKGNNCVYIIDQTKQVQKLVDSSHGLQSPRFIAVDNENNLWITQYDETIVILKYL</sequence>
<keyword evidence="4" id="KW-1185">Reference proteome</keyword>
<dbReference type="Gene3D" id="3.30.160.60">
    <property type="entry name" value="Classic Zinc Finger"/>
    <property type="match status" value="1"/>
</dbReference>
<accession>A0AA88XJA7</accession>
<gene>
    <name evidence="3" type="ORF">FSP39_005110</name>
</gene>
<organism evidence="3 4">
    <name type="scientific">Pinctada imbricata</name>
    <name type="common">Atlantic pearl-oyster</name>
    <name type="synonym">Pinctada martensii</name>
    <dbReference type="NCBI Taxonomy" id="66713"/>
    <lineage>
        <taxon>Eukaryota</taxon>
        <taxon>Metazoa</taxon>
        <taxon>Spiralia</taxon>
        <taxon>Lophotrochozoa</taxon>
        <taxon>Mollusca</taxon>
        <taxon>Bivalvia</taxon>
        <taxon>Autobranchia</taxon>
        <taxon>Pteriomorphia</taxon>
        <taxon>Pterioida</taxon>
        <taxon>Pterioidea</taxon>
        <taxon>Pteriidae</taxon>
        <taxon>Pinctada</taxon>
    </lineage>
</organism>
<feature type="domain" description="B box-type" evidence="2">
    <location>
        <begin position="68"/>
        <end position="108"/>
    </location>
</feature>
<comment type="caution">
    <text evidence="3">The sequence shown here is derived from an EMBL/GenBank/DDBJ whole genome shotgun (WGS) entry which is preliminary data.</text>
</comment>
<dbReference type="Gene3D" id="2.120.10.30">
    <property type="entry name" value="TolB, C-terminal domain"/>
    <property type="match status" value="1"/>
</dbReference>
<dbReference type="GO" id="GO:0005654">
    <property type="term" value="C:nucleoplasm"/>
    <property type="evidence" value="ECO:0007669"/>
    <property type="project" value="TreeGrafter"/>
</dbReference>
<protein>
    <recommendedName>
        <fullName evidence="2">B box-type domain-containing protein</fullName>
    </recommendedName>
</protein>
<dbReference type="PANTHER" id="PTHR25462">
    <property type="entry name" value="BONUS, ISOFORM C-RELATED"/>
    <property type="match status" value="1"/>
</dbReference>
<feature type="domain" description="B box-type" evidence="2">
    <location>
        <begin position="13"/>
        <end position="57"/>
    </location>
</feature>
<dbReference type="Pfam" id="PF00643">
    <property type="entry name" value="zf-B_box"/>
    <property type="match status" value="1"/>
</dbReference>
<keyword evidence="1" id="KW-0863">Zinc-finger</keyword>
<dbReference type="SMART" id="SM00336">
    <property type="entry name" value="BBOX"/>
    <property type="match status" value="2"/>
</dbReference>
<dbReference type="CDD" id="cd19757">
    <property type="entry name" value="Bbox1"/>
    <property type="match status" value="1"/>
</dbReference>
<evidence type="ECO:0000259" key="2">
    <source>
        <dbReference type="PROSITE" id="PS50119"/>
    </source>
</evidence>
<dbReference type="InterPro" id="IPR047153">
    <property type="entry name" value="TRIM45/56/19-like"/>
</dbReference>
<dbReference type="AlphaFoldDB" id="A0AA88XJA7"/>
<dbReference type="InterPro" id="IPR011042">
    <property type="entry name" value="6-blade_b-propeller_TolB-like"/>
</dbReference>
<dbReference type="InterPro" id="IPR000315">
    <property type="entry name" value="Znf_B-box"/>
</dbReference>
<evidence type="ECO:0000256" key="1">
    <source>
        <dbReference type="PROSITE-ProRule" id="PRU00024"/>
    </source>
</evidence>
<dbReference type="SUPFAM" id="SSF57845">
    <property type="entry name" value="B-box zinc-binding domain"/>
    <property type="match status" value="1"/>
</dbReference>
<dbReference type="GO" id="GO:0008270">
    <property type="term" value="F:zinc ion binding"/>
    <property type="evidence" value="ECO:0007669"/>
    <property type="project" value="UniProtKB-KW"/>
</dbReference>
<evidence type="ECO:0000313" key="4">
    <source>
        <dbReference type="Proteomes" id="UP001186944"/>
    </source>
</evidence>
<evidence type="ECO:0000313" key="3">
    <source>
        <dbReference type="EMBL" id="KAK3083906.1"/>
    </source>
</evidence>
<name>A0AA88XJA7_PINIB</name>